<dbReference type="Proteomes" id="UP000275078">
    <property type="component" value="Unassembled WGS sequence"/>
</dbReference>
<reference evidence="1 2" key="1">
    <citation type="journal article" date="2018" name="Nat. Ecol. Evol.">
        <title>Pezizomycetes genomes reveal the molecular basis of ectomycorrhizal truffle lifestyle.</title>
        <authorList>
            <person name="Murat C."/>
            <person name="Payen T."/>
            <person name="Noel B."/>
            <person name="Kuo A."/>
            <person name="Morin E."/>
            <person name="Chen J."/>
            <person name="Kohler A."/>
            <person name="Krizsan K."/>
            <person name="Balestrini R."/>
            <person name="Da Silva C."/>
            <person name="Montanini B."/>
            <person name="Hainaut M."/>
            <person name="Levati E."/>
            <person name="Barry K.W."/>
            <person name="Belfiori B."/>
            <person name="Cichocki N."/>
            <person name="Clum A."/>
            <person name="Dockter R.B."/>
            <person name="Fauchery L."/>
            <person name="Guy J."/>
            <person name="Iotti M."/>
            <person name="Le Tacon F."/>
            <person name="Lindquist E.A."/>
            <person name="Lipzen A."/>
            <person name="Malagnac F."/>
            <person name="Mello A."/>
            <person name="Molinier V."/>
            <person name="Miyauchi S."/>
            <person name="Poulain J."/>
            <person name="Riccioni C."/>
            <person name="Rubini A."/>
            <person name="Sitrit Y."/>
            <person name="Splivallo R."/>
            <person name="Traeger S."/>
            <person name="Wang M."/>
            <person name="Zifcakova L."/>
            <person name="Wipf D."/>
            <person name="Zambonelli A."/>
            <person name="Paolocci F."/>
            <person name="Nowrousian M."/>
            <person name="Ottonello S."/>
            <person name="Baldrian P."/>
            <person name="Spatafora J.W."/>
            <person name="Henrissat B."/>
            <person name="Nagy L.G."/>
            <person name="Aury J.M."/>
            <person name="Wincker P."/>
            <person name="Grigoriev I.V."/>
            <person name="Bonfante P."/>
            <person name="Martin F.M."/>
        </authorList>
    </citation>
    <scope>NUCLEOTIDE SEQUENCE [LARGE SCALE GENOMIC DNA]</scope>
    <source>
        <strain evidence="1 2">RN42</strain>
    </source>
</reference>
<protein>
    <submittedName>
        <fullName evidence="1">Uncharacterized protein</fullName>
    </submittedName>
</protein>
<sequence length="146" mass="16902">MIRNIDDLSCLDCNNIICNPVPTSPTQLQNNLIATLSRLHRGIFSSESLCQYLENEAFEANLICNWYPNALRVDVIQTITFLNRKILVVGFVDNDEFAWECMHQNEEGGKRIEINEWVWKWDVGPGAKGEKHWVREREMECFGIGN</sequence>
<proteinExistence type="predicted"/>
<name>A0A3N4HRJ8_ASCIM</name>
<dbReference type="EMBL" id="ML119744">
    <property type="protein sequence ID" value="RPA76463.1"/>
    <property type="molecule type" value="Genomic_DNA"/>
</dbReference>
<organism evidence="1 2">
    <name type="scientific">Ascobolus immersus RN42</name>
    <dbReference type="NCBI Taxonomy" id="1160509"/>
    <lineage>
        <taxon>Eukaryota</taxon>
        <taxon>Fungi</taxon>
        <taxon>Dikarya</taxon>
        <taxon>Ascomycota</taxon>
        <taxon>Pezizomycotina</taxon>
        <taxon>Pezizomycetes</taxon>
        <taxon>Pezizales</taxon>
        <taxon>Ascobolaceae</taxon>
        <taxon>Ascobolus</taxon>
    </lineage>
</organism>
<evidence type="ECO:0000313" key="1">
    <source>
        <dbReference type="EMBL" id="RPA76463.1"/>
    </source>
</evidence>
<gene>
    <name evidence="1" type="ORF">BJ508DRAFT_331130</name>
</gene>
<accession>A0A3N4HRJ8</accession>
<keyword evidence="2" id="KW-1185">Reference proteome</keyword>
<dbReference type="AlphaFoldDB" id="A0A3N4HRJ8"/>
<evidence type="ECO:0000313" key="2">
    <source>
        <dbReference type="Proteomes" id="UP000275078"/>
    </source>
</evidence>